<keyword evidence="2" id="KW-0812">Transmembrane</keyword>
<dbReference type="AlphaFoldDB" id="A0A2P2LKF0"/>
<evidence type="ECO:0000256" key="2">
    <source>
        <dbReference type="SAM" id="Phobius"/>
    </source>
</evidence>
<feature type="transmembrane region" description="Helical" evidence="2">
    <location>
        <begin position="72"/>
        <end position="94"/>
    </location>
</feature>
<accession>A0A2P2LKF0</accession>
<evidence type="ECO:0000256" key="1">
    <source>
        <dbReference type="SAM" id="MobiDB-lite"/>
    </source>
</evidence>
<name>A0A2P2LKF0_RHIMU</name>
<protein>
    <submittedName>
        <fullName evidence="3">Uncharacterized protein MANES_16G114500</fullName>
    </submittedName>
</protein>
<sequence>MGDEKSTMVMATRDRERDRELLIPVADSAAHDDAESKPSSSSSSFHHSGRETFYKVFRSWASKKFMTGWSGILSSIALNLQALVLHLWIIIFVIELSIAEIKKSRTLHLLGSYSEIFVL</sequence>
<feature type="region of interest" description="Disordered" evidence="1">
    <location>
        <begin position="27"/>
        <end position="49"/>
    </location>
</feature>
<evidence type="ECO:0000313" key="3">
    <source>
        <dbReference type="EMBL" id="MBX18443.1"/>
    </source>
</evidence>
<feature type="region of interest" description="Disordered" evidence="1">
    <location>
        <begin position="1"/>
        <end position="20"/>
    </location>
</feature>
<reference evidence="3" key="1">
    <citation type="submission" date="2018-02" db="EMBL/GenBank/DDBJ databases">
        <title>Rhizophora mucronata_Transcriptome.</title>
        <authorList>
            <person name="Meera S.P."/>
            <person name="Sreeshan A."/>
            <person name="Augustine A."/>
        </authorList>
    </citation>
    <scope>NUCLEOTIDE SEQUENCE</scope>
    <source>
        <tissue evidence="3">Leaf</tissue>
    </source>
</reference>
<keyword evidence="2" id="KW-1133">Transmembrane helix</keyword>
<proteinExistence type="predicted"/>
<organism evidence="3">
    <name type="scientific">Rhizophora mucronata</name>
    <name type="common">Asiatic mangrove</name>
    <dbReference type="NCBI Taxonomy" id="61149"/>
    <lineage>
        <taxon>Eukaryota</taxon>
        <taxon>Viridiplantae</taxon>
        <taxon>Streptophyta</taxon>
        <taxon>Embryophyta</taxon>
        <taxon>Tracheophyta</taxon>
        <taxon>Spermatophyta</taxon>
        <taxon>Magnoliopsida</taxon>
        <taxon>eudicotyledons</taxon>
        <taxon>Gunneridae</taxon>
        <taxon>Pentapetalae</taxon>
        <taxon>rosids</taxon>
        <taxon>fabids</taxon>
        <taxon>Malpighiales</taxon>
        <taxon>Rhizophoraceae</taxon>
        <taxon>Rhizophora</taxon>
    </lineage>
</organism>
<keyword evidence="2" id="KW-0472">Membrane</keyword>
<dbReference type="EMBL" id="GGEC01037959">
    <property type="protein sequence ID" value="MBX18443.1"/>
    <property type="molecule type" value="Transcribed_RNA"/>
</dbReference>